<dbReference type="InterPro" id="IPR015421">
    <property type="entry name" value="PyrdxlP-dep_Trfase_major"/>
</dbReference>
<dbReference type="PANTHER" id="PTHR42699:SF1">
    <property type="entry name" value="CYSTATHIONINE GAMMA-SYNTHASE-RELATED"/>
    <property type="match status" value="1"/>
</dbReference>
<sequence length="546" mass="60608">MDSTSLPQSVPLGEAIPPNSRHTILCSLPTMKSMNALAAGEDWLTSQLKTQYPRFFFTTEVRELTERILERLGLAGVDGVSCMVLWSLPSVSRCERAIREAGAPGDEVVPVRFFLPERLSCEASWLEIHAIIYPTQYFGAAFTNWINTGDGMSSRHAEFCLPGFDYLQSHSSKPAFCTVPPKTLVVEGEQLPVLLTSGTVEEDRIKQDIATLLQPDDQDQALPSPNDVFLYPGGMSAINAVARALGNLGINSGVFGFGWLYTETVKILEHRWPDIEIYKKSGDEELDRLEASLKSGRQITALWVDVPSNPMLITPDMPRLRRLANEHHFLILIDGTVGTFGNVDLLPYADVLMSSLTKMYSGYANVLAGCAVVNPRSSSYEKLHRQLTVSYEKTLFPGDIAVLHDNSRDFVHRVQVTNRNAEIIAAKLAAHPAVDRVNYPTMTTRPQYERIRRRDGGYGHLLSIIFRDNETARRFYDGVDIFKGGSFGTIFTLSTPFAQLATDADRGRFAEAGIPSHIVRISIGMEDIDALVDTLFGAIELAMMRD</sequence>
<dbReference type="InterPro" id="IPR015422">
    <property type="entry name" value="PyrdxlP-dep_Trfase_small"/>
</dbReference>
<reference evidence="5" key="1">
    <citation type="journal article" date="2017" name="Nat. Microbiol.">
        <title>Global analysis of biosynthetic gene clusters reveals vast potential of secondary metabolite production in Penicillium species.</title>
        <authorList>
            <person name="Nielsen J.C."/>
            <person name="Grijseels S."/>
            <person name="Prigent S."/>
            <person name="Ji B."/>
            <person name="Dainat J."/>
            <person name="Nielsen K.F."/>
            <person name="Frisvad J.C."/>
            <person name="Workman M."/>
            <person name="Nielsen J."/>
        </authorList>
    </citation>
    <scope>NUCLEOTIDE SEQUENCE [LARGE SCALE GENOMIC DNA]</scope>
    <source>
        <strain evidence="5">IBT 4502</strain>
    </source>
</reference>
<comment type="cofactor">
    <cofactor evidence="1 3">
        <name>pyridoxal 5'-phosphate</name>
        <dbReference type="ChEBI" id="CHEBI:597326"/>
    </cofactor>
</comment>
<evidence type="ECO:0000313" key="5">
    <source>
        <dbReference type="Proteomes" id="UP000191408"/>
    </source>
</evidence>
<dbReference type="GO" id="GO:0003962">
    <property type="term" value="F:cystathionine gamma-synthase activity"/>
    <property type="evidence" value="ECO:0007669"/>
    <property type="project" value="TreeGrafter"/>
</dbReference>
<dbReference type="Gene3D" id="3.40.640.10">
    <property type="entry name" value="Type I PLP-dependent aspartate aminotransferase-like (Major domain)"/>
    <property type="match status" value="1"/>
</dbReference>
<name>A0A1V6NXF2_PENPO</name>
<dbReference type="STRING" id="60169.A0A1V6NXF2"/>
<evidence type="ECO:0000313" key="4">
    <source>
        <dbReference type="EMBL" id="OQD69267.1"/>
    </source>
</evidence>
<comment type="caution">
    <text evidence="4">The sequence shown here is derived from an EMBL/GenBank/DDBJ whole genome shotgun (WGS) entry which is preliminary data.</text>
</comment>
<dbReference type="EMBL" id="MDYM01000002">
    <property type="protein sequence ID" value="OQD69267.1"/>
    <property type="molecule type" value="Genomic_DNA"/>
</dbReference>
<accession>A0A1V6NXF2</accession>
<dbReference type="GO" id="GO:0019346">
    <property type="term" value="P:transsulfuration"/>
    <property type="evidence" value="ECO:0007669"/>
    <property type="project" value="InterPro"/>
</dbReference>
<protein>
    <recommendedName>
        <fullName evidence="6">Cystathionine gamma-synthase</fullName>
    </recommendedName>
</protein>
<dbReference type="PANTHER" id="PTHR42699">
    <property type="match status" value="1"/>
</dbReference>
<dbReference type="Gene3D" id="3.90.1150.10">
    <property type="entry name" value="Aspartate Aminotransferase, domain 1"/>
    <property type="match status" value="1"/>
</dbReference>
<evidence type="ECO:0000256" key="3">
    <source>
        <dbReference type="RuleBase" id="RU362118"/>
    </source>
</evidence>
<proteinExistence type="inferred from homology"/>
<keyword evidence="5" id="KW-1185">Reference proteome</keyword>
<comment type="similarity">
    <text evidence="3">Belongs to the trans-sulfuration enzymes family.</text>
</comment>
<dbReference type="InterPro" id="IPR015424">
    <property type="entry name" value="PyrdxlP-dep_Trfase"/>
</dbReference>
<dbReference type="AlphaFoldDB" id="A0A1V6NXF2"/>
<dbReference type="Proteomes" id="UP000191408">
    <property type="component" value="Unassembled WGS sequence"/>
</dbReference>
<dbReference type="Pfam" id="PF01053">
    <property type="entry name" value="Cys_Met_Meta_PP"/>
    <property type="match status" value="1"/>
</dbReference>
<evidence type="ECO:0000256" key="2">
    <source>
        <dbReference type="ARBA" id="ARBA00022898"/>
    </source>
</evidence>
<organism evidence="4 5">
    <name type="scientific">Penicillium polonicum</name>
    <dbReference type="NCBI Taxonomy" id="60169"/>
    <lineage>
        <taxon>Eukaryota</taxon>
        <taxon>Fungi</taxon>
        <taxon>Dikarya</taxon>
        <taxon>Ascomycota</taxon>
        <taxon>Pezizomycotina</taxon>
        <taxon>Eurotiomycetes</taxon>
        <taxon>Eurotiomycetidae</taxon>
        <taxon>Eurotiales</taxon>
        <taxon>Aspergillaceae</taxon>
        <taxon>Penicillium</taxon>
    </lineage>
</organism>
<dbReference type="InterPro" id="IPR000277">
    <property type="entry name" value="Cys/Met-Metab_PyrdxlP-dep_enz"/>
</dbReference>
<dbReference type="OrthoDB" id="10047078at2759"/>
<gene>
    <name evidence="4" type="ORF">PENPOL_c002G03531</name>
</gene>
<dbReference type="SUPFAM" id="SSF53383">
    <property type="entry name" value="PLP-dependent transferases"/>
    <property type="match status" value="1"/>
</dbReference>
<evidence type="ECO:0000256" key="1">
    <source>
        <dbReference type="ARBA" id="ARBA00001933"/>
    </source>
</evidence>
<dbReference type="InterPro" id="IPR051750">
    <property type="entry name" value="Trans-sulfuration_enzymes"/>
</dbReference>
<keyword evidence="2 3" id="KW-0663">Pyridoxal phosphate</keyword>
<evidence type="ECO:0008006" key="6">
    <source>
        <dbReference type="Google" id="ProtNLM"/>
    </source>
</evidence>
<dbReference type="GO" id="GO:0030170">
    <property type="term" value="F:pyridoxal phosphate binding"/>
    <property type="evidence" value="ECO:0007669"/>
    <property type="project" value="InterPro"/>
</dbReference>